<keyword evidence="4" id="KW-1185">Reference proteome</keyword>
<feature type="transmembrane region" description="Helical" evidence="2">
    <location>
        <begin position="20"/>
        <end position="44"/>
    </location>
</feature>
<dbReference type="EMBL" id="JBAHYK010001800">
    <property type="protein sequence ID" value="KAL0566721.1"/>
    <property type="molecule type" value="Genomic_DNA"/>
</dbReference>
<reference evidence="3 4" key="1">
    <citation type="submission" date="2024-02" db="EMBL/GenBank/DDBJ databases">
        <title>A draft genome for the cacao thread blight pathogen Marasmius crinis-equi.</title>
        <authorList>
            <person name="Cohen S.P."/>
            <person name="Baruah I.K."/>
            <person name="Amoako-Attah I."/>
            <person name="Bukari Y."/>
            <person name="Meinhardt L.W."/>
            <person name="Bailey B.A."/>
        </authorList>
    </citation>
    <scope>NUCLEOTIDE SEQUENCE [LARGE SCALE GENOMIC DNA]</scope>
    <source>
        <strain evidence="3 4">GH-76</strain>
    </source>
</reference>
<evidence type="ECO:0000256" key="2">
    <source>
        <dbReference type="SAM" id="Phobius"/>
    </source>
</evidence>
<evidence type="ECO:0008006" key="5">
    <source>
        <dbReference type="Google" id="ProtNLM"/>
    </source>
</evidence>
<organism evidence="3 4">
    <name type="scientific">Marasmius crinis-equi</name>
    <dbReference type="NCBI Taxonomy" id="585013"/>
    <lineage>
        <taxon>Eukaryota</taxon>
        <taxon>Fungi</taxon>
        <taxon>Dikarya</taxon>
        <taxon>Basidiomycota</taxon>
        <taxon>Agaricomycotina</taxon>
        <taxon>Agaricomycetes</taxon>
        <taxon>Agaricomycetidae</taxon>
        <taxon>Agaricales</taxon>
        <taxon>Marasmiineae</taxon>
        <taxon>Marasmiaceae</taxon>
        <taxon>Marasmius</taxon>
    </lineage>
</organism>
<evidence type="ECO:0000313" key="4">
    <source>
        <dbReference type="Proteomes" id="UP001465976"/>
    </source>
</evidence>
<feature type="non-terminal residue" evidence="3">
    <location>
        <position position="149"/>
    </location>
</feature>
<evidence type="ECO:0000313" key="3">
    <source>
        <dbReference type="EMBL" id="KAL0566721.1"/>
    </source>
</evidence>
<comment type="caution">
    <text evidence="3">The sequence shown here is derived from an EMBL/GenBank/DDBJ whole genome shotgun (WGS) entry which is preliminary data.</text>
</comment>
<keyword evidence="2" id="KW-0472">Membrane</keyword>
<name>A0ABR3EUY3_9AGAR</name>
<accession>A0ABR3EUY3</accession>
<gene>
    <name evidence="3" type="ORF">V5O48_015286</name>
</gene>
<feature type="compositionally biased region" description="Pro residues" evidence="1">
    <location>
        <begin position="118"/>
        <end position="127"/>
    </location>
</feature>
<feature type="region of interest" description="Disordered" evidence="1">
    <location>
        <begin position="114"/>
        <end position="149"/>
    </location>
</feature>
<proteinExistence type="predicted"/>
<protein>
    <recommendedName>
        <fullName evidence="5">ATP synthase F0 subunit 8</fullName>
    </recommendedName>
</protein>
<sequence>MLLPCSSKVDMQLIGFPARFPSPCSLLLCFLAGLCILFVLRFVLHRHAATKPVAIPGEKEKRAQVVQVEQKSSPSSSWRLFTWQAIPVSLPITLIAPANATMIGRGVGVKTGSFVVSSPPPRAPTPNPSRSHTEKPISWHRRGPTFEQP</sequence>
<keyword evidence="2" id="KW-1133">Transmembrane helix</keyword>
<dbReference type="Proteomes" id="UP001465976">
    <property type="component" value="Unassembled WGS sequence"/>
</dbReference>
<evidence type="ECO:0000256" key="1">
    <source>
        <dbReference type="SAM" id="MobiDB-lite"/>
    </source>
</evidence>
<keyword evidence="2" id="KW-0812">Transmembrane</keyword>